<dbReference type="InterPro" id="IPR001789">
    <property type="entry name" value="Sig_transdc_resp-reg_receiver"/>
</dbReference>
<evidence type="ECO:0000313" key="12">
    <source>
        <dbReference type="EMBL" id="KAL0013325.1"/>
    </source>
</evidence>
<evidence type="ECO:0000256" key="9">
    <source>
        <dbReference type="SAM" id="MobiDB-lite"/>
    </source>
</evidence>
<dbReference type="GO" id="GO:0000160">
    <property type="term" value="P:phosphorelay signal transduction system"/>
    <property type="evidence" value="ECO:0007669"/>
    <property type="project" value="UniProtKB-KW"/>
</dbReference>
<organism evidence="12 13">
    <name type="scientific">Lithocarpus litseifolius</name>
    <dbReference type="NCBI Taxonomy" id="425828"/>
    <lineage>
        <taxon>Eukaryota</taxon>
        <taxon>Viridiplantae</taxon>
        <taxon>Streptophyta</taxon>
        <taxon>Embryophyta</taxon>
        <taxon>Tracheophyta</taxon>
        <taxon>Spermatophyta</taxon>
        <taxon>Magnoliopsida</taxon>
        <taxon>eudicotyledons</taxon>
        <taxon>Gunneridae</taxon>
        <taxon>Pentapetalae</taxon>
        <taxon>rosids</taxon>
        <taxon>fabids</taxon>
        <taxon>Fagales</taxon>
        <taxon>Fagaceae</taxon>
        <taxon>Lithocarpus</taxon>
    </lineage>
</organism>
<comment type="subcellular location">
    <subcellularLocation>
        <location evidence="1">Nucleus</location>
    </subcellularLocation>
</comment>
<dbReference type="CDD" id="cd17584">
    <property type="entry name" value="REC_typeB_ARR-like"/>
    <property type="match status" value="1"/>
</dbReference>
<dbReference type="FunFam" id="1.10.10.60:FF:000007">
    <property type="entry name" value="Two-component response regulator"/>
    <property type="match status" value="1"/>
</dbReference>
<keyword evidence="7" id="KW-0539">Nucleus</keyword>
<sequence length="502" mass="56907">MLLKENSHGDQFPVGMQVLAIDANFVCLKYLVTVLQQCRYKVTATTDAEEALQILRNKNEEFDIVITDVVREDIDGFKLLQIISLEMDIPVVMVSANDDVSNIMRSIKHGARDYLLKPVRLQEMMNIWQHVIRKNLDNPEKSSITKEIIDQKISTLKRTRNQSTKEEDESTKEEGETNTHPDIASSSRKKSRMTWTQELHEKFLDAIQELGNEEAVPNTILKIMNVPGLTRENVASHLQKYRNILKKQKATMNQQKNREPNLNRNSTNMHGCHTAYQSTSAVPSNFHPVNLVPNSEELASSKQLYQYYMQSRQYPMEQGMHNHVYGNPPSTPLPTENYLPVPDLKLLKFPSVFPGIKVVDGCLGISSGPSNTPPFSPSIPDVCYIPSTQMLGDNASTQIDAISQHGLAAWPPQDFGPGQHAVKNFVNEPGDTNCERKNIDLPDYMQDPNLTDLKGKGKAKAVQYFPEHPHMESGFHQYRNSFTDDELTMMVKEFNDDDPPKL</sequence>
<keyword evidence="13" id="KW-1185">Reference proteome</keyword>
<dbReference type="Gene3D" id="3.40.50.2300">
    <property type="match status" value="1"/>
</dbReference>
<keyword evidence="4" id="KW-0805">Transcription regulation</keyword>
<keyword evidence="6" id="KW-0804">Transcription</keyword>
<gene>
    <name evidence="12" type="ORF">SO802_000394</name>
</gene>
<dbReference type="PROSITE" id="PS51294">
    <property type="entry name" value="HTH_MYB"/>
    <property type="match status" value="1"/>
</dbReference>
<dbReference type="InterPro" id="IPR009057">
    <property type="entry name" value="Homeodomain-like_sf"/>
</dbReference>
<dbReference type="InterPro" id="IPR006447">
    <property type="entry name" value="Myb_dom_plants"/>
</dbReference>
<dbReference type="SUPFAM" id="SSF46689">
    <property type="entry name" value="Homeodomain-like"/>
    <property type="match status" value="1"/>
</dbReference>
<dbReference type="NCBIfam" id="TIGR01557">
    <property type="entry name" value="myb_SHAQKYF"/>
    <property type="match status" value="1"/>
</dbReference>
<evidence type="ECO:0000256" key="4">
    <source>
        <dbReference type="ARBA" id="ARBA00023015"/>
    </source>
</evidence>
<dbReference type="PANTHER" id="PTHR43874">
    <property type="entry name" value="TWO-COMPONENT RESPONSE REGULATOR"/>
    <property type="match status" value="1"/>
</dbReference>
<feature type="region of interest" description="Disordered" evidence="9">
    <location>
        <begin position="155"/>
        <end position="192"/>
    </location>
</feature>
<feature type="modified residue" description="4-aspartylphosphate" evidence="8">
    <location>
        <position position="68"/>
    </location>
</feature>
<dbReference type="GO" id="GO:0009736">
    <property type="term" value="P:cytokinin-activated signaling pathway"/>
    <property type="evidence" value="ECO:0007669"/>
    <property type="project" value="InterPro"/>
</dbReference>
<dbReference type="SUPFAM" id="SSF52172">
    <property type="entry name" value="CheY-like"/>
    <property type="match status" value="1"/>
</dbReference>
<keyword evidence="3" id="KW-0902">Two-component regulatory system</keyword>
<keyword evidence="2 8" id="KW-0597">Phosphoprotein</keyword>
<evidence type="ECO:0000259" key="10">
    <source>
        <dbReference type="PROSITE" id="PS50110"/>
    </source>
</evidence>
<dbReference type="InterPro" id="IPR011006">
    <property type="entry name" value="CheY-like_superfamily"/>
</dbReference>
<dbReference type="AlphaFoldDB" id="A0AAW2DVG8"/>
<feature type="domain" description="Response regulatory" evidence="10">
    <location>
        <begin position="17"/>
        <end position="132"/>
    </location>
</feature>
<dbReference type="PANTHER" id="PTHR43874:SF217">
    <property type="entry name" value="TWO-COMPONENT RESPONSE REGULATOR ORR24-LIKE ISOFORM X1"/>
    <property type="match status" value="1"/>
</dbReference>
<dbReference type="InterPro" id="IPR045279">
    <property type="entry name" value="ARR-like"/>
</dbReference>
<dbReference type="EMBL" id="JAZDWU010000001">
    <property type="protein sequence ID" value="KAL0013325.1"/>
    <property type="molecule type" value="Genomic_DNA"/>
</dbReference>
<dbReference type="Proteomes" id="UP001459277">
    <property type="component" value="Unassembled WGS sequence"/>
</dbReference>
<dbReference type="GO" id="GO:0003677">
    <property type="term" value="F:DNA binding"/>
    <property type="evidence" value="ECO:0007669"/>
    <property type="project" value="InterPro"/>
</dbReference>
<evidence type="ECO:0000256" key="2">
    <source>
        <dbReference type="ARBA" id="ARBA00022553"/>
    </source>
</evidence>
<evidence type="ECO:0000256" key="6">
    <source>
        <dbReference type="ARBA" id="ARBA00023163"/>
    </source>
</evidence>
<dbReference type="Gene3D" id="1.10.10.60">
    <property type="entry name" value="Homeodomain-like"/>
    <property type="match status" value="1"/>
</dbReference>
<keyword evidence="5" id="KW-0010">Activator</keyword>
<dbReference type="InterPro" id="IPR001005">
    <property type="entry name" value="SANT/Myb"/>
</dbReference>
<dbReference type="GO" id="GO:0005634">
    <property type="term" value="C:nucleus"/>
    <property type="evidence" value="ECO:0007669"/>
    <property type="project" value="UniProtKB-SubCell"/>
</dbReference>
<accession>A0AAW2DVG8</accession>
<evidence type="ECO:0000256" key="8">
    <source>
        <dbReference type="PROSITE-ProRule" id="PRU00169"/>
    </source>
</evidence>
<evidence type="ECO:0000256" key="7">
    <source>
        <dbReference type="ARBA" id="ARBA00023242"/>
    </source>
</evidence>
<evidence type="ECO:0000256" key="3">
    <source>
        <dbReference type="ARBA" id="ARBA00023012"/>
    </source>
</evidence>
<comment type="caution">
    <text evidence="12">The sequence shown here is derived from an EMBL/GenBank/DDBJ whole genome shotgun (WGS) entry which is preliminary data.</text>
</comment>
<evidence type="ECO:0008006" key="14">
    <source>
        <dbReference type="Google" id="ProtNLM"/>
    </source>
</evidence>
<name>A0AAW2DVG8_9ROSI</name>
<dbReference type="PROSITE" id="PS50110">
    <property type="entry name" value="RESPONSE_REGULATORY"/>
    <property type="match status" value="1"/>
</dbReference>
<dbReference type="SMART" id="SM00448">
    <property type="entry name" value="REC"/>
    <property type="match status" value="1"/>
</dbReference>
<protein>
    <recommendedName>
        <fullName evidence="14">Two-component response regulator</fullName>
    </recommendedName>
</protein>
<proteinExistence type="predicted"/>
<evidence type="ECO:0000313" key="13">
    <source>
        <dbReference type="Proteomes" id="UP001459277"/>
    </source>
</evidence>
<dbReference type="Pfam" id="PF00249">
    <property type="entry name" value="Myb_DNA-binding"/>
    <property type="match status" value="1"/>
</dbReference>
<feature type="domain" description="HTH myb-type" evidence="11">
    <location>
        <begin position="187"/>
        <end position="246"/>
    </location>
</feature>
<evidence type="ECO:0000259" key="11">
    <source>
        <dbReference type="PROSITE" id="PS51294"/>
    </source>
</evidence>
<evidence type="ECO:0000256" key="1">
    <source>
        <dbReference type="ARBA" id="ARBA00004123"/>
    </source>
</evidence>
<reference evidence="12 13" key="1">
    <citation type="submission" date="2024-01" db="EMBL/GenBank/DDBJ databases">
        <title>A telomere-to-telomere, gap-free genome of sweet tea (Lithocarpus litseifolius).</title>
        <authorList>
            <person name="Zhou J."/>
        </authorList>
    </citation>
    <scope>NUCLEOTIDE SEQUENCE [LARGE SCALE GENOMIC DNA]</scope>
    <source>
        <strain evidence="12">Zhou-2022a</strain>
        <tissue evidence="12">Leaf</tissue>
    </source>
</reference>
<dbReference type="Pfam" id="PF00072">
    <property type="entry name" value="Response_reg"/>
    <property type="match status" value="1"/>
</dbReference>
<dbReference type="InterPro" id="IPR017930">
    <property type="entry name" value="Myb_dom"/>
</dbReference>
<evidence type="ECO:0000256" key="5">
    <source>
        <dbReference type="ARBA" id="ARBA00023159"/>
    </source>
</evidence>